<organism evidence="3 4">
    <name type="scientific">Cucurbita moschata</name>
    <name type="common">Winter crookneck squash</name>
    <name type="synonym">Cucurbita pepo var. moschata</name>
    <dbReference type="NCBI Taxonomy" id="3662"/>
    <lineage>
        <taxon>Eukaryota</taxon>
        <taxon>Viridiplantae</taxon>
        <taxon>Streptophyta</taxon>
        <taxon>Embryophyta</taxon>
        <taxon>Tracheophyta</taxon>
        <taxon>Spermatophyta</taxon>
        <taxon>Magnoliopsida</taxon>
        <taxon>eudicotyledons</taxon>
        <taxon>Gunneridae</taxon>
        <taxon>Pentapetalae</taxon>
        <taxon>rosids</taxon>
        <taxon>fabids</taxon>
        <taxon>Cucurbitales</taxon>
        <taxon>Cucurbitaceae</taxon>
        <taxon>Cucurbiteae</taxon>
        <taxon>Cucurbita</taxon>
    </lineage>
</organism>
<keyword evidence="3" id="KW-1185">Reference proteome</keyword>
<dbReference type="GO" id="GO:0010020">
    <property type="term" value="P:chloroplast fission"/>
    <property type="evidence" value="ECO:0007669"/>
    <property type="project" value="InterPro"/>
</dbReference>
<dbReference type="InterPro" id="IPR038939">
    <property type="entry name" value="PDV1/PDV2"/>
</dbReference>
<dbReference type="Proteomes" id="UP000504609">
    <property type="component" value="Unplaced"/>
</dbReference>
<reference evidence="4" key="1">
    <citation type="submission" date="2025-08" db="UniProtKB">
        <authorList>
            <consortium name="RefSeq"/>
        </authorList>
    </citation>
    <scope>IDENTIFICATION</scope>
    <source>
        <tissue evidence="4">Young leaves</tissue>
    </source>
</reference>
<keyword evidence="2" id="KW-0472">Membrane</keyword>
<gene>
    <name evidence="4" type="primary">LOC111455497</name>
</gene>
<dbReference type="AlphaFoldDB" id="A0A6J1GM44"/>
<keyword evidence="2" id="KW-1133">Transmembrane helix</keyword>
<dbReference type="GeneID" id="111455497"/>
<name>A0A6J1GM44_CUCMO</name>
<dbReference type="PANTHER" id="PTHR33600:SF3">
    <property type="entry name" value="PLASTID DIVISION PROTEIN PDV2"/>
    <property type="match status" value="1"/>
</dbReference>
<sequence length="297" mass="32898">MEVQSTAIILARATELRLKIRSSVNTTTTSSAVISLENRDDRFAVDENNGVGSRRSEADAIEVTEEDEEEVRLLNICGALESLENQLSSLQDLQQRQRYEKEVALSEIEHSREMLLDKLKKYEGEDLEVIHEASAFVGETVQHNQDLMLPPYPSHPGNGYLHPFPSALKFVSAATNKATKELNESERKHSKLDSRNSRNRLGSFISIAAKSVVTIVGIVSLLHLAGFRPKFAAKIAALKALDRFRRSAAVNNESRHGCPPGKFLVMENGKARCVVKERIEVPFSSVVAKPDVNYGSG</sequence>
<evidence type="ECO:0000313" key="3">
    <source>
        <dbReference type="Proteomes" id="UP000504609"/>
    </source>
</evidence>
<dbReference type="KEGG" id="cmos:111455497"/>
<keyword evidence="1" id="KW-0175">Coiled coil</keyword>
<evidence type="ECO:0000313" key="4">
    <source>
        <dbReference type="RefSeq" id="XP_022952983.1"/>
    </source>
</evidence>
<proteinExistence type="predicted"/>
<dbReference type="RefSeq" id="XP_022952983.1">
    <property type="nucleotide sequence ID" value="XM_023097215.1"/>
</dbReference>
<protein>
    <submittedName>
        <fullName evidence="4">Plastid division protein PDV2-like</fullName>
    </submittedName>
</protein>
<feature type="transmembrane region" description="Helical" evidence="2">
    <location>
        <begin position="201"/>
        <end position="225"/>
    </location>
</feature>
<evidence type="ECO:0000256" key="2">
    <source>
        <dbReference type="SAM" id="Phobius"/>
    </source>
</evidence>
<keyword evidence="2" id="KW-0812">Transmembrane</keyword>
<accession>A0A6J1GM44</accession>
<dbReference type="PANTHER" id="PTHR33600">
    <property type="entry name" value="PLASTID DIVISION PROTEIN PDV2"/>
    <property type="match status" value="1"/>
</dbReference>
<evidence type="ECO:0000256" key="1">
    <source>
        <dbReference type="SAM" id="Coils"/>
    </source>
</evidence>
<feature type="coiled-coil region" evidence="1">
    <location>
        <begin position="80"/>
        <end position="125"/>
    </location>
</feature>